<dbReference type="Proteomes" id="UP000237752">
    <property type="component" value="Unassembled WGS sequence"/>
</dbReference>
<name>A0A2T0ZX62_9ACTN</name>
<gene>
    <name evidence="1" type="ORF">CLV47_113106</name>
</gene>
<keyword evidence="2" id="KW-1185">Reference proteome</keyword>
<proteinExistence type="predicted"/>
<reference evidence="1 2" key="1">
    <citation type="submission" date="2018-03" db="EMBL/GenBank/DDBJ databases">
        <title>Genomic Encyclopedia of Archaeal and Bacterial Type Strains, Phase II (KMG-II): from individual species to whole genera.</title>
        <authorList>
            <person name="Goeker M."/>
        </authorList>
    </citation>
    <scope>NUCLEOTIDE SEQUENCE [LARGE SCALE GENOMIC DNA]</scope>
    <source>
        <strain evidence="1 2">DSM 100065</strain>
    </source>
</reference>
<sequence length="275" mass="27110">MSFFGQLIKRIALAGAGAMAGQAAYDVLQQAQPGGEKAWARVNHRGESVSLLSGPALAAASALTAGVGAPQGYRAAAVGVTLASGAVGVYDDIVGARADQRSDKGFRGHLGALKEGRVTSGLVKIAGVGTAGLVAAGSVTKHPLDRIVAGGVIAGTANLINLLDLRPGRALKAAIGLGAITIGGANGGIVAGPVGAAAGLLPDDLGERTMLGDGGANAVGAVLGLRLAAAGGPRWRLGVLGVLAALTIASEKISFTKVIESTPVLREVDALGRRR</sequence>
<dbReference type="RefSeq" id="WP_106349866.1">
    <property type="nucleotide sequence ID" value="NZ_PVUE01000013.1"/>
</dbReference>
<dbReference type="AlphaFoldDB" id="A0A2T0ZX62"/>
<dbReference type="OrthoDB" id="2679245at2"/>
<evidence type="ECO:0000313" key="1">
    <source>
        <dbReference type="EMBL" id="PRZ40940.1"/>
    </source>
</evidence>
<comment type="caution">
    <text evidence="1">The sequence shown here is derived from an EMBL/GenBank/DDBJ whole genome shotgun (WGS) entry which is preliminary data.</text>
</comment>
<protein>
    <recommendedName>
        <fullName evidence="3">UDP-N-acetylmuramyl pentapeptide phosphotransferase/UDP-N-acetylglucosamine-1-phosphate transferase</fullName>
    </recommendedName>
</protein>
<evidence type="ECO:0000313" key="2">
    <source>
        <dbReference type="Proteomes" id="UP000237752"/>
    </source>
</evidence>
<dbReference type="EMBL" id="PVUE01000013">
    <property type="protein sequence ID" value="PRZ40940.1"/>
    <property type="molecule type" value="Genomic_DNA"/>
</dbReference>
<accession>A0A2T0ZX62</accession>
<evidence type="ECO:0008006" key="3">
    <source>
        <dbReference type="Google" id="ProtNLM"/>
    </source>
</evidence>
<organism evidence="1 2">
    <name type="scientific">Antricoccus suffuscus</name>
    <dbReference type="NCBI Taxonomy" id="1629062"/>
    <lineage>
        <taxon>Bacteria</taxon>
        <taxon>Bacillati</taxon>
        <taxon>Actinomycetota</taxon>
        <taxon>Actinomycetes</taxon>
        <taxon>Geodermatophilales</taxon>
        <taxon>Antricoccaceae</taxon>
        <taxon>Antricoccus</taxon>
    </lineage>
</organism>